<evidence type="ECO:0000313" key="1">
    <source>
        <dbReference type="EMBL" id="CPR07246.1"/>
    </source>
</evidence>
<reference evidence="1 2" key="1">
    <citation type="submission" date="2015-03" db="EMBL/GenBank/DDBJ databases">
        <authorList>
            <person name="Murphy D."/>
        </authorList>
    </citation>
    <scope>NUCLEOTIDE SEQUENCE [LARGE SCALE GENOMIC DNA]</scope>
    <source>
        <strain evidence="1 2">DSM 44277</strain>
    </source>
</reference>
<evidence type="ECO:0000313" key="2">
    <source>
        <dbReference type="Proteomes" id="UP000198875"/>
    </source>
</evidence>
<sequence>MIAALIFMPLIGWGYWLIFRDVRPQVTTTVAAPDQRATPAAAVLGPENDPDQWRAARGCWTALDERQLVRLLTDSAHDTDEPQTRSTKD</sequence>
<accession>A0A0U0W368</accession>
<dbReference type="RefSeq" id="WP_139027042.1">
    <property type="nucleotide sequence ID" value="NZ_CSTD01000001.1"/>
</dbReference>
<proteinExistence type="predicted"/>
<protein>
    <submittedName>
        <fullName evidence="1">Uncharacterized protein</fullName>
    </submittedName>
</protein>
<dbReference type="Proteomes" id="UP000198875">
    <property type="component" value="Unassembled WGS sequence"/>
</dbReference>
<name>A0A0U0W368_MYCBE</name>
<dbReference type="OrthoDB" id="4764388at2"/>
<organism evidence="1 2">
    <name type="scientific">Mycobacterium bohemicum DSM 44277</name>
    <dbReference type="NCBI Taxonomy" id="1236609"/>
    <lineage>
        <taxon>Bacteria</taxon>
        <taxon>Bacillati</taxon>
        <taxon>Actinomycetota</taxon>
        <taxon>Actinomycetes</taxon>
        <taxon>Mycobacteriales</taxon>
        <taxon>Mycobacteriaceae</taxon>
        <taxon>Mycobacterium</taxon>
    </lineage>
</organism>
<gene>
    <name evidence="1" type="ORF">BN971_00966</name>
</gene>
<dbReference type="EMBL" id="CSTD01000001">
    <property type="protein sequence ID" value="CPR07246.1"/>
    <property type="molecule type" value="Genomic_DNA"/>
</dbReference>
<dbReference type="AlphaFoldDB" id="A0A0U0W368"/>